<reference evidence="3" key="1">
    <citation type="journal article" date="2023" name="Mol. Phylogenet. Evol.">
        <title>Genome-scale phylogeny and comparative genomics of the fungal order Sordariales.</title>
        <authorList>
            <person name="Hensen N."/>
            <person name="Bonometti L."/>
            <person name="Westerberg I."/>
            <person name="Brannstrom I.O."/>
            <person name="Guillou S."/>
            <person name="Cros-Aarteil S."/>
            <person name="Calhoun S."/>
            <person name="Haridas S."/>
            <person name="Kuo A."/>
            <person name="Mondo S."/>
            <person name="Pangilinan J."/>
            <person name="Riley R."/>
            <person name="LaButti K."/>
            <person name="Andreopoulos B."/>
            <person name="Lipzen A."/>
            <person name="Chen C."/>
            <person name="Yan M."/>
            <person name="Daum C."/>
            <person name="Ng V."/>
            <person name="Clum A."/>
            <person name="Steindorff A."/>
            <person name="Ohm R.A."/>
            <person name="Martin F."/>
            <person name="Silar P."/>
            <person name="Natvig D.O."/>
            <person name="Lalanne C."/>
            <person name="Gautier V."/>
            <person name="Ament-Velasquez S.L."/>
            <person name="Kruys A."/>
            <person name="Hutchinson M.I."/>
            <person name="Powell A.J."/>
            <person name="Barry K."/>
            <person name="Miller A.N."/>
            <person name="Grigoriev I.V."/>
            <person name="Debuchy R."/>
            <person name="Gladieux P."/>
            <person name="Hiltunen Thoren M."/>
            <person name="Johannesson H."/>
        </authorList>
    </citation>
    <scope>NUCLEOTIDE SEQUENCE</scope>
    <source>
        <strain evidence="3">CBS 958.72</strain>
    </source>
</reference>
<gene>
    <name evidence="3" type="ORF">B0T24DRAFT_588967</name>
</gene>
<comment type="caution">
    <text evidence="3">The sequence shown here is derived from an EMBL/GenBank/DDBJ whole genome shotgun (WGS) entry which is preliminary data.</text>
</comment>
<evidence type="ECO:0000256" key="2">
    <source>
        <dbReference type="SAM" id="SignalP"/>
    </source>
</evidence>
<feature type="chain" id="PRO_5042012134" evidence="2">
    <location>
        <begin position="24"/>
        <end position="154"/>
    </location>
</feature>
<keyword evidence="4" id="KW-1185">Reference proteome</keyword>
<keyword evidence="2" id="KW-0732">Signal</keyword>
<dbReference type="EMBL" id="JAULSN010000001">
    <property type="protein sequence ID" value="KAK3384412.1"/>
    <property type="molecule type" value="Genomic_DNA"/>
</dbReference>
<feature type="region of interest" description="Disordered" evidence="1">
    <location>
        <begin position="132"/>
        <end position="154"/>
    </location>
</feature>
<evidence type="ECO:0000313" key="4">
    <source>
        <dbReference type="Proteomes" id="UP001287356"/>
    </source>
</evidence>
<feature type="signal peptide" evidence="2">
    <location>
        <begin position="1"/>
        <end position="23"/>
    </location>
</feature>
<evidence type="ECO:0000313" key="3">
    <source>
        <dbReference type="EMBL" id="KAK3384412.1"/>
    </source>
</evidence>
<protein>
    <submittedName>
        <fullName evidence="3">Uncharacterized protein</fullName>
    </submittedName>
</protein>
<organism evidence="3 4">
    <name type="scientific">Lasiosphaeria ovina</name>
    <dbReference type="NCBI Taxonomy" id="92902"/>
    <lineage>
        <taxon>Eukaryota</taxon>
        <taxon>Fungi</taxon>
        <taxon>Dikarya</taxon>
        <taxon>Ascomycota</taxon>
        <taxon>Pezizomycotina</taxon>
        <taxon>Sordariomycetes</taxon>
        <taxon>Sordariomycetidae</taxon>
        <taxon>Sordariales</taxon>
        <taxon>Lasiosphaeriaceae</taxon>
        <taxon>Lasiosphaeria</taxon>
    </lineage>
</organism>
<feature type="region of interest" description="Disordered" evidence="1">
    <location>
        <begin position="84"/>
        <end position="118"/>
    </location>
</feature>
<dbReference type="Proteomes" id="UP001287356">
    <property type="component" value="Unassembled WGS sequence"/>
</dbReference>
<name>A0AAE0TYQ4_9PEZI</name>
<sequence>MPARPGGFSGLLVLLLLLIPARESGVSRVKATRLPPICGASWTLPTPAHLKEPPGRFSVYISNSIPFVLYVWCIKTHALGAGTKGRARGLRAQSGGGLSLSSLRPRPGTGRDQGPRLDASFVVRCQTKRQFGSSTRALRRDGRRNLDSMEPNAM</sequence>
<feature type="compositionally biased region" description="Basic and acidic residues" evidence="1">
    <location>
        <begin position="138"/>
        <end position="147"/>
    </location>
</feature>
<accession>A0AAE0TYQ4</accession>
<evidence type="ECO:0000256" key="1">
    <source>
        <dbReference type="SAM" id="MobiDB-lite"/>
    </source>
</evidence>
<proteinExistence type="predicted"/>
<feature type="compositionally biased region" description="Low complexity" evidence="1">
    <location>
        <begin position="99"/>
        <end position="108"/>
    </location>
</feature>
<dbReference type="AlphaFoldDB" id="A0AAE0TYQ4"/>
<reference evidence="3" key="2">
    <citation type="submission" date="2023-06" db="EMBL/GenBank/DDBJ databases">
        <authorList>
            <consortium name="Lawrence Berkeley National Laboratory"/>
            <person name="Haridas S."/>
            <person name="Hensen N."/>
            <person name="Bonometti L."/>
            <person name="Westerberg I."/>
            <person name="Brannstrom I.O."/>
            <person name="Guillou S."/>
            <person name="Cros-Aarteil S."/>
            <person name="Calhoun S."/>
            <person name="Kuo A."/>
            <person name="Mondo S."/>
            <person name="Pangilinan J."/>
            <person name="Riley R."/>
            <person name="Labutti K."/>
            <person name="Andreopoulos B."/>
            <person name="Lipzen A."/>
            <person name="Chen C."/>
            <person name="Yanf M."/>
            <person name="Daum C."/>
            <person name="Ng V."/>
            <person name="Clum A."/>
            <person name="Steindorff A."/>
            <person name="Ohm R."/>
            <person name="Martin F."/>
            <person name="Silar P."/>
            <person name="Natvig D."/>
            <person name="Lalanne C."/>
            <person name="Gautier V."/>
            <person name="Ament-Velasquez S.L."/>
            <person name="Kruys A."/>
            <person name="Hutchinson M.I."/>
            <person name="Powell A.J."/>
            <person name="Barry K."/>
            <person name="Miller A.N."/>
            <person name="Grigoriev I.V."/>
            <person name="Debuchy R."/>
            <person name="Gladieux P."/>
            <person name="Thoren M.H."/>
            <person name="Johannesson H."/>
        </authorList>
    </citation>
    <scope>NUCLEOTIDE SEQUENCE</scope>
    <source>
        <strain evidence="3">CBS 958.72</strain>
    </source>
</reference>